<feature type="transmembrane region" description="Helical" evidence="5">
    <location>
        <begin position="236"/>
        <end position="253"/>
    </location>
</feature>
<dbReference type="CDD" id="cd17321">
    <property type="entry name" value="MFS_MMR_MDR_like"/>
    <property type="match status" value="1"/>
</dbReference>
<evidence type="ECO:0000256" key="2">
    <source>
        <dbReference type="ARBA" id="ARBA00022692"/>
    </source>
</evidence>
<feature type="transmembrane region" description="Helical" evidence="5">
    <location>
        <begin position="142"/>
        <end position="160"/>
    </location>
</feature>
<evidence type="ECO:0000256" key="5">
    <source>
        <dbReference type="SAM" id="Phobius"/>
    </source>
</evidence>
<feature type="transmembrane region" description="Helical" evidence="5">
    <location>
        <begin position="299"/>
        <end position="321"/>
    </location>
</feature>
<dbReference type="Pfam" id="PF07690">
    <property type="entry name" value="MFS_1"/>
    <property type="match status" value="1"/>
</dbReference>
<dbReference type="GO" id="GO:0005886">
    <property type="term" value="C:plasma membrane"/>
    <property type="evidence" value="ECO:0007669"/>
    <property type="project" value="UniProtKB-SubCell"/>
</dbReference>
<feature type="transmembrane region" description="Helical" evidence="5">
    <location>
        <begin position="84"/>
        <end position="103"/>
    </location>
</feature>
<dbReference type="Gene3D" id="1.20.1250.20">
    <property type="entry name" value="MFS general substrate transporter like domains"/>
    <property type="match status" value="1"/>
</dbReference>
<dbReference type="SUPFAM" id="SSF103473">
    <property type="entry name" value="MFS general substrate transporter"/>
    <property type="match status" value="1"/>
</dbReference>
<feature type="domain" description="Major facilitator superfamily (MFS) profile" evidence="6">
    <location>
        <begin position="14"/>
        <end position="503"/>
    </location>
</feature>
<evidence type="ECO:0000313" key="8">
    <source>
        <dbReference type="Proteomes" id="UP000620075"/>
    </source>
</evidence>
<dbReference type="PANTHER" id="PTHR42718:SF42">
    <property type="entry name" value="EXPORT PROTEIN"/>
    <property type="match status" value="1"/>
</dbReference>
<feature type="transmembrane region" description="Helical" evidence="5">
    <location>
        <begin position="172"/>
        <end position="193"/>
    </location>
</feature>
<keyword evidence="2 5" id="KW-0812">Transmembrane</keyword>
<feature type="transmembrane region" description="Helical" evidence="5">
    <location>
        <begin position="56"/>
        <end position="75"/>
    </location>
</feature>
<feature type="transmembrane region" description="Helical" evidence="5">
    <location>
        <begin position="333"/>
        <end position="353"/>
    </location>
</feature>
<feature type="transmembrane region" description="Helical" evidence="5">
    <location>
        <begin position="273"/>
        <end position="293"/>
    </location>
</feature>
<dbReference type="PANTHER" id="PTHR42718">
    <property type="entry name" value="MAJOR FACILITATOR SUPERFAMILY MULTIDRUG TRANSPORTER MFSC"/>
    <property type="match status" value="1"/>
</dbReference>
<reference evidence="7 8" key="1">
    <citation type="submission" date="2020-10" db="EMBL/GenBank/DDBJ databases">
        <title>Ca. Dormibacterota MAGs.</title>
        <authorList>
            <person name="Montgomery K."/>
        </authorList>
    </citation>
    <scope>NUCLEOTIDE SEQUENCE [LARGE SCALE GENOMIC DNA]</scope>
    <source>
        <strain evidence="7">SC8811_S16_3</strain>
    </source>
</reference>
<dbReference type="InterPro" id="IPR020846">
    <property type="entry name" value="MFS_dom"/>
</dbReference>
<feature type="transmembrane region" description="Helical" evidence="5">
    <location>
        <begin position="205"/>
        <end position="224"/>
    </location>
</feature>
<evidence type="ECO:0000256" key="4">
    <source>
        <dbReference type="ARBA" id="ARBA00023136"/>
    </source>
</evidence>
<accession>A0A934NC48</accession>
<keyword evidence="4 5" id="KW-0472">Membrane</keyword>
<dbReference type="GO" id="GO:0022857">
    <property type="term" value="F:transmembrane transporter activity"/>
    <property type="evidence" value="ECO:0007669"/>
    <property type="project" value="InterPro"/>
</dbReference>
<name>A0A934NC48_9BACT</name>
<comment type="caution">
    <text evidence="7">The sequence shown here is derived from an EMBL/GenBank/DDBJ whole genome shotgun (WGS) entry which is preliminary data.</text>
</comment>
<dbReference type="Gene3D" id="1.20.1720.10">
    <property type="entry name" value="Multidrug resistance protein D"/>
    <property type="match status" value="1"/>
</dbReference>
<feature type="transmembrane region" description="Helical" evidence="5">
    <location>
        <begin position="12"/>
        <end position="36"/>
    </location>
</feature>
<dbReference type="InterPro" id="IPR036259">
    <property type="entry name" value="MFS_trans_sf"/>
</dbReference>
<dbReference type="InterPro" id="IPR011701">
    <property type="entry name" value="MFS"/>
</dbReference>
<sequence length="511" mass="53681">MIRNRERRSASRWILAATILASGVVFLDGTVVTVALARIGQDLRSPLFGTLEAQTYVYNGYLLAMSALLIPAGAAGDRYGRKRVFLAGLVGFGVASLLCGLAPSMETLILARLLQGMAAAFLVPGSLALLRLHFQGEEQGRAYGLWAAGTSLTTLAGPFLGGVLVDLVSWRAIFLINLPLVLIAVFAGQRHVVESRDENSAHLDWTGAALFAVATGGLSFGVIYGQEHQWQAVEAWLALALGALSLAALPLWLRRTPHPLVSLALFKVRSFTVINLATLVIYASLYISGYYLLLFLQGVAGYSAAAAGLSGLPVSLFLIFLSPRIGRLAGRFGPRPFLVAGPLLMAAGTAWLARIPQHTSAWRLDLAQPASLIPPLAYATDVLPEVLAFGLGISLLVAPLTSALMNSVPEANVGLASAFNNAISRIGPQLAGAAVFVAVTALFFARLGARPPGVSPLNRPLDAHWLASALAASTDAFHLAMLFCSGLLVAGALISLTLARRSAKPPDPAAG</sequence>
<evidence type="ECO:0000256" key="1">
    <source>
        <dbReference type="ARBA" id="ARBA00004651"/>
    </source>
</evidence>
<feature type="transmembrane region" description="Helical" evidence="5">
    <location>
        <begin position="386"/>
        <end position="405"/>
    </location>
</feature>
<dbReference type="RefSeq" id="WP_338175927.1">
    <property type="nucleotide sequence ID" value="NZ_JAEKNQ010000001.1"/>
</dbReference>
<feature type="transmembrane region" description="Helical" evidence="5">
    <location>
        <begin position="109"/>
        <end position="130"/>
    </location>
</feature>
<dbReference type="PROSITE" id="PS50850">
    <property type="entry name" value="MFS"/>
    <property type="match status" value="1"/>
</dbReference>
<organism evidence="7 8">
    <name type="scientific">Candidatus Dormiibacter inghamiae</name>
    <dbReference type="NCBI Taxonomy" id="3127013"/>
    <lineage>
        <taxon>Bacteria</taxon>
        <taxon>Bacillati</taxon>
        <taxon>Candidatus Dormiibacterota</taxon>
        <taxon>Candidatus Dormibacteria</taxon>
        <taxon>Candidatus Dormibacterales</taxon>
        <taxon>Candidatus Dormibacteraceae</taxon>
        <taxon>Candidatus Dormiibacter</taxon>
    </lineage>
</organism>
<dbReference type="Proteomes" id="UP000620075">
    <property type="component" value="Unassembled WGS sequence"/>
</dbReference>
<feature type="transmembrane region" description="Helical" evidence="5">
    <location>
        <begin position="465"/>
        <end position="494"/>
    </location>
</feature>
<proteinExistence type="predicted"/>
<comment type="subcellular location">
    <subcellularLocation>
        <location evidence="1">Cell membrane</location>
        <topology evidence="1">Multi-pass membrane protein</topology>
    </subcellularLocation>
</comment>
<dbReference type="AlphaFoldDB" id="A0A934NC48"/>
<dbReference type="EMBL" id="JAEKNQ010000001">
    <property type="protein sequence ID" value="MBJ7601579.1"/>
    <property type="molecule type" value="Genomic_DNA"/>
</dbReference>
<evidence type="ECO:0000313" key="7">
    <source>
        <dbReference type="EMBL" id="MBJ7601579.1"/>
    </source>
</evidence>
<feature type="transmembrane region" description="Helical" evidence="5">
    <location>
        <begin position="426"/>
        <end position="445"/>
    </location>
</feature>
<protein>
    <submittedName>
        <fullName evidence="7">MFS transporter</fullName>
    </submittedName>
</protein>
<evidence type="ECO:0000259" key="6">
    <source>
        <dbReference type="PROSITE" id="PS50850"/>
    </source>
</evidence>
<evidence type="ECO:0000256" key="3">
    <source>
        <dbReference type="ARBA" id="ARBA00022989"/>
    </source>
</evidence>
<gene>
    <name evidence="7" type="ORF">JF888_00020</name>
</gene>
<keyword evidence="3 5" id="KW-1133">Transmembrane helix</keyword>